<feature type="chain" id="PRO_5036518549" description="Germin-like protein" evidence="11">
    <location>
        <begin position="23"/>
        <end position="217"/>
    </location>
</feature>
<feature type="binding site" evidence="9">
    <location>
        <position position="106"/>
    </location>
    <ligand>
        <name>Mn(2+)</name>
        <dbReference type="ChEBI" id="CHEBI:29035"/>
    </ligand>
</feature>
<dbReference type="CDD" id="cd02241">
    <property type="entry name" value="cupin_OxOx"/>
    <property type="match status" value="1"/>
</dbReference>
<evidence type="ECO:0000256" key="9">
    <source>
        <dbReference type="PIRSR" id="PIRSR601929-2"/>
    </source>
</evidence>
<proteinExistence type="inferred from homology"/>
<feature type="binding site" evidence="9">
    <location>
        <position position="113"/>
    </location>
    <ligand>
        <name>Mn(2+)</name>
        <dbReference type="ChEBI" id="CHEBI:29035"/>
    </ligand>
</feature>
<gene>
    <name evidence="13" type="ORF">SASPL_119422</name>
</gene>
<comment type="subcellular location">
    <subcellularLocation>
        <location evidence="1 11">Secreted</location>
        <location evidence="1 11">Extracellular space</location>
        <location evidence="1 11">Apoplast</location>
    </subcellularLocation>
</comment>
<evidence type="ECO:0000256" key="7">
    <source>
        <dbReference type="ARBA" id="ARBA00023211"/>
    </source>
</evidence>
<dbReference type="GO" id="GO:0030145">
    <property type="term" value="F:manganese ion binding"/>
    <property type="evidence" value="ECO:0007669"/>
    <property type="project" value="UniProtKB-UniRule"/>
</dbReference>
<dbReference type="Pfam" id="PF00190">
    <property type="entry name" value="Cupin_1"/>
    <property type="match status" value="1"/>
</dbReference>
<evidence type="ECO:0000256" key="8">
    <source>
        <dbReference type="PIRSR" id="PIRSR601929-1"/>
    </source>
</evidence>
<keyword evidence="5 8" id="KW-0479">Metal-binding</keyword>
<organism evidence="13">
    <name type="scientific">Salvia splendens</name>
    <name type="common">Scarlet sage</name>
    <dbReference type="NCBI Taxonomy" id="180675"/>
    <lineage>
        <taxon>Eukaryota</taxon>
        <taxon>Viridiplantae</taxon>
        <taxon>Streptophyta</taxon>
        <taxon>Embryophyta</taxon>
        <taxon>Tracheophyta</taxon>
        <taxon>Spermatophyta</taxon>
        <taxon>Magnoliopsida</taxon>
        <taxon>eudicotyledons</taxon>
        <taxon>Gunneridae</taxon>
        <taxon>Pentapetalae</taxon>
        <taxon>asterids</taxon>
        <taxon>lamiids</taxon>
        <taxon>Lamiales</taxon>
        <taxon>Lamiaceae</taxon>
        <taxon>Nepetoideae</taxon>
        <taxon>Mentheae</taxon>
        <taxon>Salviinae</taxon>
        <taxon>Salvia</taxon>
        <taxon>Salvia subgen. Calosphace</taxon>
        <taxon>core Calosphace</taxon>
    </lineage>
</organism>
<dbReference type="InterPro" id="IPR001929">
    <property type="entry name" value="Germin"/>
</dbReference>
<comment type="similarity">
    <text evidence="2 11">Belongs to the germin family.</text>
</comment>
<feature type="binding site" evidence="8">
    <location>
        <position position="108"/>
    </location>
    <ligand>
        <name>oxalate</name>
        <dbReference type="ChEBI" id="CHEBI:30623"/>
    </ligand>
</feature>
<dbReference type="OrthoDB" id="635918at2759"/>
<reference evidence="13" key="2">
    <citation type="submission" date="2020-08" db="EMBL/GenBank/DDBJ databases">
        <title>Plant Genome Project.</title>
        <authorList>
            <person name="Zhang R.-G."/>
        </authorList>
    </citation>
    <scope>NUCLEOTIDE SEQUENCE</scope>
    <source>
        <strain evidence="13">Huo1</strain>
        <tissue evidence="13">Leaf</tissue>
    </source>
</reference>
<keyword evidence="14" id="KW-1185">Reference proteome</keyword>
<evidence type="ECO:0000256" key="2">
    <source>
        <dbReference type="ARBA" id="ARBA00007456"/>
    </source>
</evidence>
<dbReference type="InterPro" id="IPR014710">
    <property type="entry name" value="RmlC-like_jellyroll"/>
</dbReference>
<evidence type="ECO:0000256" key="6">
    <source>
        <dbReference type="ARBA" id="ARBA00023157"/>
    </source>
</evidence>
<sequence length="217" mass="23534">MAANAILFITLALLNSIRISLAFDPRPLQDICVAPTLGLATTSTCKNPNLVTADDFYMTGLNRPGPFNAYGVTFTLASVATTPGFNTQGQTSLYAELAPNGIFPPHIHPRASEIIYVIEGLVEVGFVTSFPAYKYYSKVIKRGDAFIFPVGLVHTVRNVARGKSVTISSLNSQNPGIIFLPDSLYAAKPPINSSYLARASKLDENTVKDLQTKMWFA</sequence>
<evidence type="ECO:0000256" key="5">
    <source>
        <dbReference type="ARBA" id="ARBA00022723"/>
    </source>
</evidence>
<dbReference type="SMART" id="SM00835">
    <property type="entry name" value="Cupin_1"/>
    <property type="match status" value="1"/>
</dbReference>
<feature type="binding site" evidence="9">
    <location>
        <position position="154"/>
    </location>
    <ligand>
        <name>Mn(2+)</name>
        <dbReference type="ChEBI" id="CHEBI:29035"/>
    </ligand>
</feature>
<dbReference type="AlphaFoldDB" id="A0A8X8ZUD7"/>
<dbReference type="GO" id="GO:0048046">
    <property type="term" value="C:apoplast"/>
    <property type="evidence" value="ECO:0007669"/>
    <property type="project" value="UniProtKB-SubCell"/>
</dbReference>
<feature type="binding site" evidence="9">
    <location>
        <position position="108"/>
    </location>
    <ligand>
        <name>Mn(2+)</name>
        <dbReference type="ChEBI" id="CHEBI:29035"/>
    </ligand>
</feature>
<dbReference type="Gene3D" id="2.60.120.10">
    <property type="entry name" value="Jelly Rolls"/>
    <property type="match status" value="1"/>
</dbReference>
<dbReference type="InterPro" id="IPR006045">
    <property type="entry name" value="Cupin_1"/>
</dbReference>
<feature type="signal peptide" evidence="11">
    <location>
        <begin position="1"/>
        <end position="22"/>
    </location>
</feature>
<evidence type="ECO:0000313" key="13">
    <source>
        <dbReference type="EMBL" id="KAG6417268.1"/>
    </source>
</evidence>
<feature type="binding site" evidence="8">
    <location>
        <position position="113"/>
    </location>
    <ligand>
        <name>oxalate</name>
        <dbReference type="ChEBI" id="CHEBI:30623"/>
    </ligand>
</feature>
<evidence type="ECO:0000259" key="12">
    <source>
        <dbReference type="SMART" id="SM00835"/>
    </source>
</evidence>
<protein>
    <recommendedName>
        <fullName evidence="11">Germin-like protein</fullName>
    </recommendedName>
</protein>
<keyword evidence="3 11" id="KW-0052">Apoplast</keyword>
<feature type="disulfide bond" evidence="10">
    <location>
        <begin position="32"/>
        <end position="45"/>
    </location>
</feature>
<keyword evidence="6 10" id="KW-1015">Disulfide bond</keyword>
<dbReference type="InterPro" id="IPR019780">
    <property type="entry name" value="Germin_Mn-BS"/>
</dbReference>
<evidence type="ECO:0000313" key="14">
    <source>
        <dbReference type="Proteomes" id="UP000298416"/>
    </source>
</evidence>
<comment type="caution">
    <text evidence="13">The sequence shown here is derived from an EMBL/GenBank/DDBJ whole genome shotgun (WGS) entry which is preliminary data.</text>
</comment>
<dbReference type="Proteomes" id="UP000298416">
    <property type="component" value="Unassembled WGS sequence"/>
</dbReference>
<keyword evidence="11" id="KW-0732">Signal</keyword>
<dbReference type="InterPro" id="IPR011051">
    <property type="entry name" value="RmlC_Cupin_sf"/>
</dbReference>
<reference evidence="13" key="1">
    <citation type="submission" date="2018-01" db="EMBL/GenBank/DDBJ databases">
        <authorList>
            <person name="Mao J.F."/>
        </authorList>
    </citation>
    <scope>NUCLEOTIDE SEQUENCE</scope>
    <source>
        <strain evidence="13">Huo1</strain>
        <tissue evidence="13">Leaf</tissue>
    </source>
</reference>
<name>A0A8X8ZUD7_SALSN</name>
<evidence type="ECO:0000256" key="3">
    <source>
        <dbReference type="ARBA" id="ARBA00022523"/>
    </source>
</evidence>
<dbReference type="PROSITE" id="PS00725">
    <property type="entry name" value="GERMIN"/>
    <property type="match status" value="1"/>
</dbReference>
<feature type="domain" description="Cupin type-1" evidence="12">
    <location>
        <begin position="59"/>
        <end position="208"/>
    </location>
</feature>
<accession>A0A8X8ZUD7</accession>
<keyword evidence="7 8" id="KW-0464">Manganese</keyword>
<keyword evidence="4 11" id="KW-0964">Secreted</keyword>
<evidence type="ECO:0000256" key="4">
    <source>
        <dbReference type="ARBA" id="ARBA00022525"/>
    </source>
</evidence>
<dbReference type="EMBL" id="PNBA02000007">
    <property type="protein sequence ID" value="KAG6417268.1"/>
    <property type="molecule type" value="Genomic_DNA"/>
</dbReference>
<dbReference type="SUPFAM" id="SSF51182">
    <property type="entry name" value="RmlC-like cupins"/>
    <property type="match status" value="1"/>
</dbReference>
<evidence type="ECO:0000256" key="11">
    <source>
        <dbReference type="RuleBase" id="RU366015"/>
    </source>
</evidence>
<evidence type="ECO:0000256" key="10">
    <source>
        <dbReference type="PIRSR" id="PIRSR601929-3"/>
    </source>
</evidence>
<evidence type="ECO:0000256" key="1">
    <source>
        <dbReference type="ARBA" id="ARBA00004271"/>
    </source>
</evidence>
<dbReference type="PRINTS" id="PR00325">
    <property type="entry name" value="GERMIN"/>
</dbReference>
<dbReference type="PANTHER" id="PTHR31238">
    <property type="entry name" value="GERMIN-LIKE PROTEIN SUBFAMILY 3 MEMBER 3"/>
    <property type="match status" value="1"/>
</dbReference>